<organism evidence="2 3">
    <name type="scientific">Deinococcus aetherius</name>
    <dbReference type="NCBI Taxonomy" id="200252"/>
    <lineage>
        <taxon>Bacteria</taxon>
        <taxon>Thermotogati</taxon>
        <taxon>Deinococcota</taxon>
        <taxon>Deinococci</taxon>
        <taxon>Deinococcales</taxon>
        <taxon>Deinococcaceae</taxon>
        <taxon>Deinococcus</taxon>
    </lineage>
</organism>
<sequence>MRLLLDTHILLWVTLKPDLLPSSLRARLLDPEHQIILSAVNAWEMSIKHHAGKLPEAAPLLTDFPAVAASLGAEVLNIMPAHAIRAEALDWAHRDPFDRMLVAQALEEGLRLVTLDESVTSYPQAPILR</sequence>
<gene>
    <name evidence="2" type="ORF">DAETH_00500</name>
</gene>
<evidence type="ECO:0000259" key="1">
    <source>
        <dbReference type="Pfam" id="PF01850"/>
    </source>
</evidence>
<dbReference type="PANTHER" id="PTHR36173:SF2">
    <property type="entry name" value="RIBONUCLEASE VAPC16"/>
    <property type="match status" value="1"/>
</dbReference>
<dbReference type="EMBL" id="AP026560">
    <property type="protein sequence ID" value="BDP40081.1"/>
    <property type="molecule type" value="Genomic_DNA"/>
</dbReference>
<evidence type="ECO:0000313" key="3">
    <source>
        <dbReference type="Proteomes" id="UP001064971"/>
    </source>
</evidence>
<accession>A0ABN6R9P0</accession>
<dbReference type="InterPro" id="IPR002716">
    <property type="entry name" value="PIN_dom"/>
</dbReference>
<dbReference type="SUPFAM" id="SSF88723">
    <property type="entry name" value="PIN domain-like"/>
    <property type="match status" value="1"/>
</dbReference>
<dbReference type="InterPro" id="IPR029060">
    <property type="entry name" value="PIN-like_dom_sf"/>
</dbReference>
<dbReference type="PANTHER" id="PTHR36173">
    <property type="entry name" value="RIBONUCLEASE VAPC16-RELATED"/>
    <property type="match status" value="1"/>
</dbReference>
<reference evidence="2" key="1">
    <citation type="submission" date="2022-07" db="EMBL/GenBank/DDBJ databases">
        <title>Complete Genome Sequence of the Radioresistant Bacterium Deinococcus aetherius ST0316, Isolated from the Air Dust collected in Lower Stratosphere above Japan.</title>
        <authorList>
            <person name="Satoh K."/>
            <person name="Hagiwara K."/>
            <person name="Katsumata K."/>
            <person name="Kubo A."/>
            <person name="Yokobori S."/>
            <person name="Yamagishi A."/>
            <person name="Oono Y."/>
            <person name="Narumi I."/>
        </authorList>
    </citation>
    <scope>NUCLEOTIDE SEQUENCE</scope>
    <source>
        <strain evidence="2">ST0316</strain>
    </source>
</reference>
<keyword evidence="3" id="KW-1185">Reference proteome</keyword>
<proteinExistence type="predicted"/>
<dbReference type="Gene3D" id="3.40.50.1010">
    <property type="entry name" value="5'-nuclease"/>
    <property type="match status" value="1"/>
</dbReference>
<dbReference type="Proteomes" id="UP001064971">
    <property type="component" value="Chromosome"/>
</dbReference>
<dbReference type="CDD" id="cd09872">
    <property type="entry name" value="PIN_Sll0205-like"/>
    <property type="match status" value="1"/>
</dbReference>
<evidence type="ECO:0000313" key="2">
    <source>
        <dbReference type="EMBL" id="BDP40081.1"/>
    </source>
</evidence>
<feature type="domain" description="PIN" evidence="1">
    <location>
        <begin position="4"/>
        <end position="118"/>
    </location>
</feature>
<dbReference type="RefSeq" id="WP_264775971.1">
    <property type="nucleotide sequence ID" value="NZ_AP026560.1"/>
</dbReference>
<dbReference type="InterPro" id="IPR041705">
    <property type="entry name" value="PIN_Sll0205"/>
</dbReference>
<dbReference type="Pfam" id="PF01850">
    <property type="entry name" value="PIN"/>
    <property type="match status" value="1"/>
</dbReference>
<dbReference type="InterPro" id="IPR052919">
    <property type="entry name" value="TA_system_RNase"/>
</dbReference>
<protein>
    <submittedName>
        <fullName evidence="2">Twitching motility protein PilT</fullName>
    </submittedName>
</protein>
<name>A0ABN6R9P0_9DEIO</name>